<dbReference type="EMBL" id="FWFW01000011">
    <property type="protein sequence ID" value="SLN57504.1"/>
    <property type="molecule type" value="Genomic_DNA"/>
</dbReference>
<keyword evidence="1" id="KW-0808">Transferase</keyword>
<evidence type="ECO:0000313" key="1">
    <source>
        <dbReference type="EMBL" id="SLN57504.1"/>
    </source>
</evidence>
<dbReference type="Pfam" id="PF13238">
    <property type="entry name" value="AAA_18"/>
    <property type="match status" value="1"/>
</dbReference>
<dbReference type="InterPro" id="IPR027417">
    <property type="entry name" value="P-loop_NTPase"/>
</dbReference>
<dbReference type="NCBIfam" id="NF006746">
    <property type="entry name" value="PRK09270.1-5"/>
    <property type="match status" value="1"/>
</dbReference>
<dbReference type="OrthoDB" id="1550976at2"/>
<dbReference type="SUPFAM" id="SSF52540">
    <property type="entry name" value="P-loop containing nucleoside triphosphate hydrolases"/>
    <property type="match status" value="1"/>
</dbReference>
<proteinExistence type="predicted"/>
<dbReference type="RefSeq" id="WP_085850081.1">
    <property type="nucleotide sequence ID" value="NZ_FNZV01000011.1"/>
</dbReference>
<gene>
    <name evidence="1" type="primary">coaA</name>
    <name evidence="1" type="ORF">PAM7971_02974</name>
</gene>
<reference evidence="1 2" key="1">
    <citation type="submission" date="2017-03" db="EMBL/GenBank/DDBJ databases">
        <authorList>
            <person name="Afonso C.L."/>
            <person name="Miller P.J."/>
            <person name="Scott M.A."/>
            <person name="Spackman E."/>
            <person name="Goraichik I."/>
            <person name="Dimitrov K.M."/>
            <person name="Suarez D.L."/>
            <person name="Swayne D.E."/>
        </authorList>
    </citation>
    <scope>NUCLEOTIDE SEQUENCE [LARGE SCALE GENOMIC DNA]</scope>
    <source>
        <strain evidence="1 2">CECT 7971</strain>
    </source>
</reference>
<dbReference type="EC" id="2.7.1.33" evidence="1"/>
<keyword evidence="2" id="KW-1185">Reference proteome</keyword>
<dbReference type="GO" id="GO:0004594">
    <property type="term" value="F:pantothenate kinase activity"/>
    <property type="evidence" value="ECO:0007669"/>
    <property type="project" value="UniProtKB-EC"/>
</dbReference>
<dbReference type="STRING" id="658057.SAMN04488032_11119"/>
<keyword evidence="1" id="KW-0418">Kinase</keyword>
<protein>
    <submittedName>
        <fullName evidence="1">Pantothenate kinase</fullName>
        <ecNumber evidence="1">2.7.1.33</ecNumber>
    </submittedName>
</protein>
<name>A0A1Y5TCR1_9RHOB</name>
<sequence>MAIDTTLEGLVDEALRLLEQPERQFLAIAGAPGSGKSTTADMLQARLDEIHPNAVEILPMDGFHFDDAVLNARGRRPWKGAPDTFDVGGLVSVIQRLRANEDAVAVPVFDRALEISRGSARLIGQDTKLIIVEGNYLLLDRAPWTQLATLFDVTVIVDVPPEVLAERLRARWVSYDLSDDQIREKLQSNDLPNGATVRNESRSADFTLHQ</sequence>
<dbReference type="Proteomes" id="UP000193307">
    <property type="component" value="Unassembled WGS sequence"/>
</dbReference>
<dbReference type="PANTHER" id="PTHR10285">
    <property type="entry name" value="URIDINE KINASE"/>
    <property type="match status" value="1"/>
</dbReference>
<dbReference type="Gene3D" id="3.40.50.300">
    <property type="entry name" value="P-loop containing nucleotide triphosphate hydrolases"/>
    <property type="match status" value="1"/>
</dbReference>
<organism evidence="1 2">
    <name type="scientific">Pacificibacter marinus</name>
    <dbReference type="NCBI Taxonomy" id="658057"/>
    <lineage>
        <taxon>Bacteria</taxon>
        <taxon>Pseudomonadati</taxon>
        <taxon>Pseudomonadota</taxon>
        <taxon>Alphaproteobacteria</taxon>
        <taxon>Rhodobacterales</taxon>
        <taxon>Roseobacteraceae</taxon>
        <taxon>Pacificibacter</taxon>
    </lineage>
</organism>
<accession>A0A1Y5TCR1</accession>
<dbReference type="AlphaFoldDB" id="A0A1Y5TCR1"/>
<evidence type="ECO:0000313" key="2">
    <source>
        <dbReference type="Proteomes" id="UP000193307"/>
    </source>
</evidence>